<feature type="transmembrane region" description="Helical" evidence="1">
    <location>
        <begin position="12"/>
        <end position="34"/>
    </location>
</feature>
<feature type="transmembrane region" description="Helical" evidence="1">
    <location>
        <begin position="236"/>
        <end position="259"/>
    </location>
</feature>
<evidence type="ECO:0000313" key="2">
    <source>
        <dbReference type="EMBL" id="PPK60153.1"/>
    </source>
</evidence>
<evidence type="ECO:0000313" key="3">
    <source>
        <dbReference type="Proteomes" id="UP000239861"/>
    </source>
</evidence>
<gene>
    <name evidence="2" type="ORF">B0F89_12810</name>
</gene>
<proteinExistence type="predicted"/>
<protein>
    <recommendedName>
        <fullName evidence="4">Nucleoside recognition protein</fullName>
    </recommendedName>
</protein>
<organism evidence="2 3">
    <name type="scientific">Malaciobacter marinus</name>
    <dbReference type="NCBI Taxonomy" id="505249"/>
    <lineage>
        <taxon>Bacteria</taxon>
        <taxon>Pseudomonadati</taxon>
        <taxon>Campylobacterota</taxon>
        <taxon>Epsilonproteobacteria</taxon>
        <taxon>Campylobacterales</taxon>
        <taxon>Arcobacteraceae</taxon>
        <taxon>Malaciobacter</taxon>
    </lineage>
</organism>
<dbReference type="AlphaFoldDB" id="A0AB36ZV85"/>
<sequence length="297" mass="33175">MNLKKTLNSSIKSIWIILKLVIPIYILAEILFYYNTLAYVSFLVEPFTSILGLPKEAALSIISGMFLNLYAAVAFAAPLDMSPQQWTVLAVFLGICHSLVVESVIMKKIGLSNTYSYLLRFIAGLIVAYLTTFIPANYFMSNINIEAFEEKSYDSLISLLQISAYNAFILSLKIIALITALIFIMDFIKTRDFIQKSGKNISKSFSILVGVFLGITYGAGILIEEAKGTSLSKKDIFFIGTFLMICHAIIEDTLLFVIFGADFTIIIAIRTVAAIIISYAMLYFFDKKYSKTTKQSI</sequence>
<feature type="transmembrane region" description="Helical" evidence="1">
    <location>
        <begin position="86"/>
        <end position="105"/>
    </location>
</feature>
<name>A0AB36ZV85_9BACT</name>
<keyword evidence="1" id="KW-0812">Transmembrane</keyword>
<dbReference type="Proteomes" id="UP000239861">
    <property type="component" value="Unassembled WGS sequence"/>
</dbReference>
<keyword evidence="1" id="KW-0472">Membrane</keyword>
<dbReference type="EMBL" id="PTIW01000028">
    <property type="protein sequence ID" value="PPK60153.1"/>
    <property type="molecule type" value="Genomic_DNA"/>
</dbReference>
<feature type="transmembrane region" description="Helical" evidence="1">
    <location>
        <begin position="162"/>
        <end position="185"/>
    </location>
</feature>
<feature type="transmembrane region" description="Helical" evidence="1">
    <location>
        <begin position="117"/>
        <end position="141"/>
    </location>
</feature>
<comment type="caution">
    <text evidence="2">The sequence shown here is derived from an EMBL/GenBank/DDBJ whole genome shotgun (WGS) entry which is preliminary data.</text>
</comment>
<dbReference type="RefSeq" id="WP_104412607.1">
    <property type="nucleotide sequence ID" value="NZ_PTIW01000028.1"/>
</dbReference>
<feature type="transmembrane region" description="Helical" evidence="1">
    <location>
        <begin position="57"/>
        <end position="79"/>
    </location>
</feature>
<evidence type="ECO:0000256" key="1">
    <source>
        <dbReference type="SAM" id="Phobius"/>
    </source>
</evidence>
<keyword evidence="1" id="KW-1133">Transmembrane helix</keyword>
<feature type="transmembrane region" description="Helical" evidence="1">
    <location>
        <begin position="205"/>
        <end position="224"/>
    </location>
</feature>
<feature type="transmembrane region" description="Helical" evidence="1">
    <location>
        <begin position="265"/>
        <end position="285"/>
    </location>
</feature>
<evidence type="ECO:0008006" key="4">
    <source>
        <dbReference type="Google" id="ProtNLM"/>
    </source>
</evidence>
<accession>A0AB36ZV85</accession>
<reference evidence="2 3" key="1">
    <citation type="submission" date="2018-02" db="EMBL/GenBank/DDBJ databases">
        <title>Subsurface microbial communities from deep shales in Ohio and West Virginia, USA.</title>
        <authorList>
            <person name="Wrighton K."/>
        </authorList>
    </citation>
    <scope>NUCLEOTIDE SEQUENCE [LARGE SCALE GENOMIC DNA]</scope>
    <source>
        <strain evidence="2 3">MARC-MIP3H16</strain>
    </source>
</reference>